<dbReference type="EMBL" id="UFSM01000001">
    <property type="protein sequence ID" value="SUU90464.1"/>
    <property type="molecule type" value="Genomic_DNA"/>
</dbReference>
<dbReference type="RefSeq" id="WP_210210432.1">
    <property type="nucleotide sequence ID" value="NZ_UFSM01000001.1"/>
</dbReference>
<dbReference type="AlphaFoldDB" id="A0A380WQP2"/>
<dbReference type="Gene3D" id="1.10.3210.10">
    <property type="entry name" value="Hypothetical protein af1432"/>
    <property type="match status" value="1"/>
</dbReference>
<accession>A0A380WQP2</accession>
<gene>
    <name evidence="1" type="ORF">NCTC10684_03720</name>
</gene>
<dbReference type="GO" id="GO:0016787">
    <property type="term" value="F:hydrolase activity"/>
    <property type="evidence" value="ECO:0007669"/>
    <property type="project" value="UniProtKB-KW"/>
</dbReference>
<dbReference type="SUPFAM" id="SSF109604">
    <property type="entry name" value="HD-domain/PDEase-like"/>
    <property type="match status" value="1"/>
</dbReference>
<keyword evidence="1" id="KW-0378">Hydrolase</keyword>
<sequence length="100" mass="11265">MAAVLHDVVEDTEFTLGDLRTRGFPAGVVEAVDALTRRDDEPYPDFINRARSNEIARRVKIADILDNTTPERVRAAGLGQQYLDRYREALQMLTDAESQS</sequence>
<proteinExistence type="predicted"/>
<organism evidence="1 2">
    <name type="scientific">Aminobacter aminovorans</name>
    <name type="common">Chelatobacter heintzii</name>
    <dbReference type="NCBI Taxonomy" id="83263"/>
    <lineage>
        <taxon>Bacteria</taxon>
        <taxon>Pseudomonadati</taxon>
        <taxon>Pseudomonadota</taxon>
        <taxon>Alphaproteobacteria</taxon>
        <taxon>Hyphomicrobiales</taxon>
        <taxon>Phyllobacteriaceae</taxon>
        <taxon>Aminobacter</taxon>
    </lineage>
</organism>
<evidence type="ECO:0000313" key="2">
    <source>
        <dbReference type="Proteomes" id="UP000254701"/>
    </source>
</evidence>
<dbReference type="Proteomes" id="UP000254701">
    <property type="component" value="Unassembled WGS sequence"/>
</dbReference>
<reference evidence="1 2" key="1">
    <citation type="submission" date="2018-06" db="EMBL/GenBank/DDBJ databases">
        <authorList>
            <consortium name="Pathogen Informatics"/>
            <person name="Doyle S."/>
        </authorList>
    </citation>
    <scope>NUCLEOTIDE SEQUENCE [LARGE SCALE GENOMIC DNA]</scope>
    <source>
        <strain evidence="1 2">NCTC10684</strain>
    </source>
</reference>
<protein>
    <submittedName>
        <fullName evidence="1">Guanosine polyphosphate pyrophosphohydrolases/synthetases</fullName>
    </submittedName>
</protein>
<name>A0A380WQP2_AMIAI</name>
<evidence type="ECO:0000313" key="1">
    <source>
        <dbReference type="EMBL" id="SUU90464.1"/>
    </source>
</evidence>